<evidence type="ECO:0000256" key="6">
    <source>
        <dbReference type="ARBA" id="ARBA00038242"/>
    </source>
</evidence>
<evidence type="ECO:0000256" key="1">
    <source>
        <dbReference type="ARBA" id="ARBA00004514"/>
    </source>
</evidence>
<name>A0AAN9P2I5_CROPI</name>
<protein>
    <recommendedName>
        <fullName evidence="7">Bet v I/Major latex protein domain-containing protein</fullName>
    </recommendedName>
</protein>
<gene>
    <name evidence="8" type="ORF">RIF29_13702</name>
</gene>
<dbReference type="GO" id="GO:0005829">
    <property type="term" value="C:cytosol"/>
    <property type="evidence" value="ECO:0007669"/>
    <property type="project" value="UniProtKB-SubCell"/>
</dbReference>
<keyword evidence="3" id="KW-0479">Metal-binding</keyword>
<dbReference type="InterPro" id="IPR023393">
    <property type="entry name" value="START-like_dom_sf"/>
</dbReference>
<dbReference type="Gene3D" id="3.30.530.20">
    <property type="match status" value="1"/>
</dbReference>
<dbReference type="GO" id="GO:0046872">
    <property type="term" value="F:metal ion binding"/>
    <property type="evidence" value="ECO:0007669"/>
    <property type="project" value="UniProtKB-KW"/>
</dbReference>
<dbReference type="InterPro" id="IPR000916">
    <property type="entry name" value="Bet_v_I/MLP"/>
</dbReference>
<dbReference type="GO" id="GO:0004518">
    <property type="term" value="F:nuclease activity"/>
    <property type="evidence" value="ECO:0007669"/>
    <property type="project" value="UniProtKB-KW"/>
</dbReference>
<evidence type="ECO:0000256" key="3">
    <source>
        <dbReference type="ARBA" id="ARBA00022723"/>
    </source>
</evidence>
<dbReference type="SMART" id="SM01037">
    <property type="entry name" value="Bet_v_1"/>
    <property type="match status" value="1"/>
</dbReference>
<evidence type="ECO:0000256" key="4">
    <source>
        <dbReference type="ARBA" id="ARBA00022801"/>
    </source>
</evidence>
<evidence type="ECO:0000313" key="8">
    <source>
        <dbReference type="EMBL" id="KAK7283952.1"/>
    </source>
</evidence>
<dbReference type="GO" id="GO:0016787">
    <property type="term" value="F:hydrolase activity"/>
    <property type="evidence" value="ECO:0007669"/>
    <property type="project" value="UniProtKB-KW"/>
</dbReference>
<reference evidence="8 9" key="1">
    <citation type="submission" date="2024-01" db="EMBL/GenBank/DDBJ databases">
        <title>The genomes of 5 underutilized Papilionoideae crops provide insights into root nodulation and disease resistanc.</title>
        <authorList>
            <person name="Yuan L."/>
        </authorList>
    </citation>
    <scope>NUCLEOTIDE SEQUENCE [LARGE SCALE GENOMIC DNA]</scope>
    <source>
        <strain evidence="8">ZHUSHIDOU_FW_LH</strain>
        <tissue evidence="8">Leaf</tissue>
    </source>
</reference>
<dbReference type="GO" id="GO:0006952">
    <property type="term" value="P:defense response"/>
    <property type="evidence" value="ECO:0007669"/>
    <property type="project" value="InterPro"/>
</dbReference>
<dbReference type="AlphaFoldDB" id="A0AAN9P2I5"/>
<keyword evidence="9" id="KW-1185">Reference proteome</keyword>
<dbReference type="SUPFAM" id="SSF55961">
    <property type="entry name" value="Bet v1-like"/>
    <property type="match status" value="1"/>
</dbReference>
<evidence type="ECO:0000259" key="7">
    <source>
        <dbReference type="SMART" id="SM01037"/>
    </source>
</evidence>
<dbReference type="Proteomes" id="UP001372338">
    <property type="component" value="Unassembled WGS sequence"/>
</dbReference>
<evidence type="ECO:0000256" key="5">
    <source>
        <dbReference type="ARBA" id="ARBA00022837"/>
    </source>
</evidence>
<accession>A0AAN9P2I5</accession>
<sequence>MSLKGKITDEFGVRSPAAKFFHFIAKQLHQVQHITDRVHEGKVHEGDWHGLGSVRDWTYVIDGKVTNAKEKFEVIDEENKTIVLDVFDGDVGQLYKLFKITIEVSEDKDNGGSIVKFTYDYEKINKDIAAPYGYLDFLSKVAADADVHLLQKA</sequence>
<dbReference type="EMBL" id="JAYWIO010000002">
    <property type="protein sequence ID" value="KAK7283952.1"/>
    <property type="molecule type" value="Genomic_DNA"/>
</dbReference>
<keyword evidence="4" id="KW-0378">Hydrolase</keyword>
<evidence type="ECO:0000256" key="2">
    <source>
        <dbReference type="ARBA" id="ARBA00022722"/>
    </source>
</evidence>
<feature type="domain" description="Bet v I/Major latex protein" evidence="7">
    <location>
        <begin position="2"/>
        <end position="152"/>
    </location>
</feature>
<dbReference type="Pfam" id="PF00407">
    <property type="entry name" value="Bet_v_1"/>
    <property type="match status" value="1"/>
</dbReference>
<comment type="similarity">
    <text evidence="6">Belongs to the MLP family.</text>
</comment>
<dbReference type="CDD" id="cd07816">
    <property type="entry name" value="Bet_v1-like"/>
    <property type="match status" value="1"/>
</dbReference>
<organism evidence="8 9">
    <name type="scientific">Crotalaria pallida</name>
    <name type="common">Smooth rattlebox</name>
    <name type="synonym">Crotalaria striata</name>
    <dbReference type="NCBI Taxonomy" id="3830"/>
    <lineage>
        <taxon>Eukaryota</taxon>
        <taxon>Viridiplantae</taxon>
        <taxon>Streptophyta</taxon>
        <taxon>Embryophyta</taxon>
        <taxon>Tracheophyta</taxon>
        <taxon>Spermatophyta</taxon>
        <taxon>Magnoliopsida</taxon>
        <taxon>eudicotyledons</taxon>
        <taxon>Gunneridae</taxon>
        <taxon>Pentapetalae</taxon>
        <taxon>rosids</taxon>
        <taxon>fabids</taxon>
        <taxon>Fabales</taxon>
        <taxon>Fabaceae</taxon>
        <taxon>Papilionoideae</taxon>
        <taxon>50 kb inversion clade</taxon>
        <taxon>genistoids sensu lato</taxon>
        <taxon>core genistoids</taxon>
        <taxon>Crotalarieae</taxon>
        <taxon>Crotalaria</taxon>
    </lineage>
</organism>
<dbReference type="InterPro" id="IPR052006">
    <property type="entry name" value="MLP-like"/>
</dbReference>
<keyword evidence="5" id="KW-0106">Calcium</keyword>
<evidence type="ECO:0000313" key="9">
    <source>
        <dbReference type="Proteomes" id="UP001372338"/>
    </source>
</evidence>
<dbReference type="PANTHER" id="PTHR31338:SF16">
    <property type="entry name" value="POLYKETIDE CYCLASE_DEHYDRASE AND LIPID TRANSPORT SUPERFAMILY PROTEIN"/>
    <property type="match status" value="1"/>
</dbReference>
<comment type="subcellular location">
    <subcellularLocation>
        <location evidence="1">Cytoplasm</location>
        <location evidence="1">Cytosol</location>
    </subcellularLocation>
</comment>
<proteinExistence type="inferred from homology"/>
<comment type="caution">
    <text evidence="8">The sequence shown here is derived from an EMBL/GenBank/DDBJ whole genome shotgun (WGS) entry which is preliminary data.</text>
</comment>
<keyword evidence="2" id="KW-0540">Nuclease</keyword>
<dbReference type="PANTHER" id="PTHR31338">
    <property type="entry name" value="POLYKETIDE CYCLASE/DEHYDRASE AND LIPID TRANSPORT SUPERFAMILY PROTEIN"/>
    <property type="match status" value="1"/>
</dbReference>